<dbReference type="EMBL" id="ML993928">
    <property type="protein sequence ID" value="KAF2202674.1"/>
    <property type="molecule type" value="Genomic_DNA"/>
</dbReference>
<protein>
    <submittedName>
        <fullName evidence="2">Uncharacterized protein</fullName>
    </submittedName>
</protein>
<sequence>MKVSFVLTLVFGVVTMASPAAISLKRSTVEVEINGTLTQVACIECPCEGFFGPCKCVTQGCCCT</sequence>
<proteinExistence type="predicted"/>
<name>A0A9P4MR76_9PLEO</name>
<gene>
    <name evidence="2" type="ORF">GQ43DRAFT_391645</name>
</gene>
<dbReference type="Proteomes" id="UP000799536">
    <property type="component" value="Unassembled WGS sequence"/>
</dbReference>
<keyword evidence="3" id="KW-1185">Reference proteome</keyword>
<keyword evidence="1" id="KW-0732">Signal</keyword>
<reference evidence="2" key="1">
    <citation type="journal article" date="2020" name="Stud. Mycol.">
        <title>101 Dothideomycetes genomes: a test case for predicting lifestyles and emergence of pathogens.</title>
        <authorList>
            <person name="Haridas S."/>
            <person name="Albert R."/>
            <person name="Binder M."/>
            <person name="Bloem J."/>
            <person name="Labutti K."/>
            <person name="Salamov A."/>
            <person name="Andreopoulos B."/>
            <person name="Baker S."/>
            <person name="Barry K."/>
            <person name="Bills G."/>
            <person name="Bluhm B."/>
            <person name="Cannon C."/>
            <person name="Castanera R."/>
            <person name="Culley D."/>
            <person name="Daum C."/>
            <person name="Ezra D."/>
            <person name="Gonzalez J."/>
            <person name="Henrissat B."/>
            <person name="Kuo A."/>
            <person name="Liang C."/>
            <person name="Lipzen A."/>
            <person name="Lutzoni F."/>
            <person name="Magnuson J."/>
            <person name="Mondo S."/>
            <person name="Nolan M."/>
            <person name="Ohm R."/>
            <person name="Pangilinan J."/>
            <person name="Park H.-J."/>
            <person name="Ramirez L."/>
            <person name="Alfaro M."/>
            <person name="Sun H."/>
            <person name="Tritt A."/>
            <person name="Yoshinaga Y."/>
            <person name="Zwiers L.-H."/>
            <person name="Turgeon B."/>
            <person name="Goodwin S."/>
            <person name="Spatafora J."/>
            <person name="Crous P."/>
            <person name="Grigoriev I."/>
        </authorList>
    </citation>
    <scope>NUCLEOTIDE SEQUENCE</scope>
    <source>
        <strain evidence="2">ATCC 74209</strain>
    </source>
</reference>
<dbReference type="AlphaFoldDB" id="A0A9P4MR76"/>
<feature type="signal peptide" evidence="1">
    <location>
        <begin position="1"/>
        <end position="19"/>
    </location>
</feature>
<organism evidence="2 3">
    <name type="scientific">Delitschia confertaspora ATCC 74209</name>
    <dbReference type="NCBI Taxonomy" id="1513339"/>
    <lineage>
        <taxon>Eukaryota</taxon>
        <taxon>Fungi</taxon>
        <taxon>Dikarya</taxon>
        <taxon>Ascomycota</taxon>
        <taxon>Pezizomycotina</taxon>
        <taxon>Dothideomycetes</taxon>
        <taxon>Pleosporomycetidae</taxon>
        <taxon>Pleosporales</taxon>
        <taxon>Delitschiaceae</taxon>
        <taxon>Delitschia</taxon>
    </lineage>
</organism>
<evidence type="ECO:0000256" key="1">
    <source>
        <dbReference type="SAM" id="SignalP"/>
    </source>
</evidence>
<accession>A0A9P4MR76</accession>
<feature type="chain" id="PRO_5040292540" evidence="1">
    <location>
        <begin position="20"/>
        <end position="64"/>
    </location>
</feature>
<evidence type="ECO:0000313" key="3">
    <source>
        <dbReference type="Proteomes" id="UP000799536"/>
    </source>
</evidence>
<dbReference type="OrthoDB" id="3775508at2759"/>
<comment type="caution">
    <text evidence="2">The sequence shown here is derived from an EMBL/GenBank/DDBJ whole genome shotgun (WGS) entry which is preliminary data.</text>
</comment>
<evidence type="ECO:0000313" key="2">
    <source>
        <dbReference type="EMBL" id="KAF2202674.1"/>
    </source>
</evidence>